<sequence>MSKSIWSFQVPCSSSVIASHPFSLRHLHSRKMIKSTLASALLVNLLFLYGQGILMTVAEATSKVHIVYLGEKQHDDPKLITNSHHEMLADVVGSKELASQLMVYSYKHGFSGFAAKLTESQAHKLAELPGVVRVIPNSLHKLQTTRSWDFLGLSSHSPVNALQSSSMGDGVIIGVFDTGVWPESKAFRDEGLGPIPSRWKGVCKSGKMFNAALHCSKKIIGARWYIDGFLAEYGKPLNASGDLEFLSSRDANGHGTHTASTAAGAFIPNVSYKGLGLGTVRGGAPRARLAIYKVCWNVLGGQCSSADMLKAFDEAIHDGVDVLSISIGSSIPLFSDTDERDGIATGSFHAVSKGITVVCGAANDGPSAQTVQNTAPWILTVAASTMDRSFPTPITLGNNKTFLGQATFRGKEIGFRGLVYPEAPGLDPNAAGVCQSLSLNVTLVAGKVVLCFTSMARRSAVASAAEAVQAAGGVGLIVAKNPSDVLYPCSGDFPCVEVDFEIGTRILFYIRSTRSPEVKLSDTKTIVGNPVLPKVAYFSSRGPNSIAPAILKPDITAPGVNILAATSPLDGFEDNGYAMHSGTSMATPHVSGIVALLKSLHPDWSPAAIKSALVTTALSNHPSSYPIFAEGSPQKPANPFDFGGGIANPNGAADPGLLYDMDTADYLHYLCVMGYSHSSISRLTGHPTQCHSVKQSILDINLPSITIPNLRKSITVTRTVTNVGAANSTYRAVIEAPFGTNVSIKPDVLVFRNQTKKMNFTVTVTATHQVNTGYYFGSLSWRDEVHVVKSPLSVRTEMLQPYISDNYIIEN</sequence>
<comment type="subcellular location">
    <subcellularLocation>
        <location evidence="2">Secreted</location>
        <location evidence="2">Extracellular space</location>
        <location evidence="2">Apoplast</location>
    </subcellularLocation>
</comment>
<keyword evidence="7" id="KW-0732">Signal</keyword>
<evidence type="ECO:0000256" key="2">
    <source>
        <dbReference type="ARBA" id="ARBA00004271"/>
    </source>
</evidence>
<dbReference type="Gene3D" id="3.50.30.30">
    <property type="match status" value="1"/>
</dbReference>
<evidence type="ECO:0000256" key="3">
    <source>
        <dbReference type="ARBA" id="ARBA00011073"/>
    </source>
</evidence>
<evidence type="ECO:0000256" key="7">
    <source>
        <dbReference type="ARBA" id="ARBA00022729"/>
    </source>
</evidence>
<protein>
    <recommendedName>
        <fullName evidence="17">Subtilisin-like protease</fullName>
    </recommendedName>
</protein>
<evidence type="ECO:0000256" key="5">
    <source>
        <dbReference type="ARBA" id="ARBA00022525"/>
    </source>
</evidence>
<evidence type="ECO:0000259" key="12">
    <source>
        <dbReference type="Pfam" id="PF00082"/>
    </source>
</evidence>
<keyword evidence="8 11" id="KW-0378">Hydrolase</keyword>
<dbReference type="InterPro" id="IPR034197">
    <property type="entry name" value="Peptidases_S8_3"/>
</dbReference>
<dbReference type="FunFam" id="3.40.50.200:FF:000006">
    <property type="entry name" value="Subtilisin-like protease SBT1.5"/>
    <property type="match status" value="1"/>
</dbReference>
<comment type="similarity">
    <text evidence="3 11">Belongs to the peptidase S8 family.</text>
</comment>
<organism evidence="16">
    <name type="scientific">Manihot esculenta</name>
    <name type="common">Cassava</name>
    <name type="synonym">Jatropha manihot</name>
    <dbReference type="NCBI Taxonomy" id="3983"/>
    <lineage>
        <taxon>Eukaryota</taxon>
        <taxon>Viridiplantae</taxon>
        <taxon>Streptophyta</taxon>
        <taxon>Embryophyta</taxon>
        <taxon>Tracheophyta</taxon>
        <taxon>Spermatophyta</taxon>
        <taxon>Magnoliopsida</taxon>
        <taxon>eudicotyledons</taxon>
        <taxon>Gunneridae</taxon>
        <taxon>Pentapetalae</taxon>
        <taxon>rosids</taxon>
        <taxon>fabids</taxon>
        <taxon>Malpighiales</taxon>
        <taxon>Euphorbiaceae</taxon>
        <taxon>Crotonoideae</taxon>
        <taxon>Manihoteae</taxon>
        <taxon>Manihot</taxon>
    </lineage>
</organism>
<dbReference type="GO" id="GO:0009610">
    <property type="term" value="P:response to symbiotic fungus"/>
    <property type="evidence" value="ECO:0007669"/>
    <property type="project" value="UniProtKB-ARBA"/>
</dbReference>
<dbReference type="InterPro" id="IPR036852">
    <property type="entry name" value="Peptidase_S8/S53_dom_sf"/>
</dbReference>
<dbReference type="InterPro" id="IPR015500">
    <property type="entry name" value="Peptidase_S8_subtilisin-rel"/>
</dbReference>
<dbReference type="GO" id="GO:0004252">
    <property type="term" value="F:serine-type endopeptidase activity"/>
    <property type="evidence" value="ECO:0007669"/>
    <property type="project" value="UniProtKB-UniRule"/>
</dbReference>
<accession>A0A199U9T9</accession>
<reference evidence="16" key="1">
    <citation type="submission" date="2016-02" db="EMBL/GenBank/DDBJ databases">
        <title>WGS assembly of Manihot esculenta.</title>
        <authorList>
            <person name="Bredeson J.V."/>
            <person name="Prochnik S.E."/>
            <person name="Lyons J.B."/>
            <person name="Schmutz J."/>
            <person name="Grimwood J."/>
            <person name="Vrebalov J."/>
            <person name="Bart R.S."/>
            <person name="Amuge T."/>
            <person name="Ferguson M.E."/>
            <person name="Green R."/>
            <person name="Putnam N."/>
            <person name="Stites J."/>
            <person name="Rounsley S."/>
            <person name="Rokhsar D.S."/>
        </authorList>
    </citation>
    <scope>NUCLEOTIDE SEQUENCE [LARGE SCALE GENOMIC DNA]</scope>
    <source>
        <tissue evidence="16">Leaf</tissue>
    </source>
</reference>
<evidence type="ECO:0000256" key="6">
    <source>
        <dbReference type="ARBA" id="ARBA00022670"/>
    </source>
</evidence>
<gene>
    <name evidence="16" type="ORF">MANES_S089000</name>
</gene>
<dbReference type="InterPro" id="IPR003137">
    <property type="entry name" value="PA_domain"/>
</dbReference>
<dbReference type="PROSITE" id="PS00138">
    <property type="entry name" value="SUBTILASE_SER"/>
    <property type="match status" value="1"/>
</dbReference>
<dbReference type="FunFam" id="2.60.40.2310:FF:000001">
    <property type="entry name" value="Subtilisin-like protease SBT1.5"/>
    <property type="match status" value="1"/>
</dbReference>
<dbReference type="PROSITE" id="PS51892">
    <property type="entry name" value="SUBTILASE"/>
    <property type="match status" value="1"/>
</dbReference>
<evidence type="ECO:0008006" key="17">
    <source>
        <dbReference type="Google" id="ProtNLM"/>
    </source>
</evidence>
<name>A0A199U9T9_MANES</name>
<feature type="domain" description="Inhibitor I9" evidence="14">
    <location>
        <begin position="64"/>
        <end position="142"/>
    </location>
</feature>
<keyword evidence="5" id="KW-0964">Secreted</keyword>
<dbReference type="GO" id="GO:0009609">
    <property type="term" value="P:response to symbiotic bacterium"/>
    <property type="evidence" value="ECO:0007669"/>
    <property type="project" value="UniProtKB-ARBA"/>
</dbReference>
<dbReference type="Gene3D" id="3.40.50.200">
    <property type="entry name" value="Peptidase S8/S53 domain"/>
    <property type="match status" value="1"/>
</dbReference>
<evidence type="ECO:0000256" key="9">
    <source>
        <dbReference type="ARBA" id="ARBA00022825"/>
    </source>
</evidence>
<dbReference type="EMBL" id="KV450907">
    <property type="protein sequence ID" value="OAY21417.1"/>
    <property type="molecule type" value="Genomic_DNA"/>
</dbReference>
<dbReference type="InterPro" id="IPR037045">
    <property type="entry name" value="S8pro/Inhibitor_I9_sf"/>
</dbReference>
<feature type="active site" description="Charge relay system" evidence="10 11">
    <location>
        <position position="584"/>
    </location>
</feature>
<dbReference type="FunFam" id="3.50.30.30:FF:000005">
    <property type="entry name" value="subtilisin-like protease SBT1.5"/>
    <property type="match status" value="1"/>
</dbReference>
<evidence type="ECO:0000313" key="16">
    <source>
        <dbReference type="EMBL" id="OAY21417.1"/>
    </source>
</evidence>
<dbReference type="GO" id="GO:0006508">
    <property type="term" value="P:proteolysis"/>
    <property type="evidence" value="ECO:0007669"/>
    <property type="project" value="UniProtKB-KW"/>
</dbReference>
<dbReference type="InterPro" id="IPR045051">
    <property type="entry name" value="SBT"/>
</dbReference>
<feature type="domain" description="Subtilisin-like protease fibronectin type-III" evidence="15">
    <location>
        <begin position="699"/>
        <end position="794"/>
    </location>
</feature>
<evidence type="ECO:0000256" key="10">
    <source>
        <dbReference type="PIRSR" id="PIRSR615500-1"/>
    </source>
</evidence>
<dbReference type="SUPFAM" id="SSF52743">
    <property type="entry name" value="Subtilisin-like"/>
    <property type="match status" value="1"/>
</dbReference>
<dbReference type="Gene3D" id="3.30.70.80">
    <property type="entry name" value="Peptidase S8 propeptide/proteinase inhibitor I9"/>
    <property type="match status" value="1"/>
</dbReference>
<proteinExistence type="inferred from homology"/>
<dbReference type="CDD" id="cd04852">
    <property type="entry name" value="Peptidases_S8_3"/>
    <property type="match status" value="1"/>
</dbReference>
<feature type="domain" description="Peptidase S8/S53" evidence="12">
    <location>
        <begin position="168"/>
        <end position="622"/>
    </location>
</feature>
<dbReference type="InterPro" id="IPR023828">
    <property type="entry name" value="Peptidase_S8_Ser-AS"/>
</dbReference>
<dbReference type="GO" id="GO:0048046">
    <property type="term" value="C:apoplast"/>
    <property type="evidence" value="ECO:0007669"/>
    <property type="project" value="UniProtKB-SubCell"/>
</dbReference>
<dbReference type="Pfam" id="PF17766">
    <property type="entry name" value="fn3_6"/>
    <property type="match status" value="1"/>
</dbReference>
<evidence type="ECO:0000259" key="15">
    <source>
        <dbReference type="Pfam" id="PF17766"/>
    </source>
</evidence>
<dbReference type="Pfam" id="PF02225">
    <property type="entry name" value="PA"/>
    <property type="match status" value="1"/>
</dbReference>
<evidence type="ECO:0000256" key="1">
    <source>
        <dbReference type="ARBA" id="ARBA00002076"/>
    </source>
</evidence>
<feature type="active site" description="Charge relay system" evidence="10 11">
    <location>
        <position position="177"/>
    </location>
</feature>
<dbReference type="FunFam" id="3.30.70.80:FF:000002">
    <property type="entry name" value="Subtilisin-like protease SBT5.3"/>
    <property type="match status" value="1"/>
</dbReference>
<dbReference type="InterPro" id="IPR010259">
    <property type="entry name" value="S8pro/Inhibitor_I9"/>
</dbReference>
<dbReference type="PRINTS" id="PR00723">
    <property type="entry name" value="SUBTILISIN"/>
</dbReference>
<dbReference type="PANTHER" id="PTHR10795">
    <property type="entry name" value="PROPROTEIN CONVERTASE SUBTILISIN/KEXIN"/>
    <property type="match status" value="1"/>
</dbReference>
<feature type="domain" description="PA" evidence="13">
    <location>
        <begin position="434"/>
        <end position="505"/>
    </location>
</feature>
<feature type="active site" description="Charge relay system" evidence="10 11">
    <location>
        <position position="254"/>
    </location>
</feature>
<dbReference type="Pfam" id="PF05922">
    <property type="entry name" value="Inhibitor_I9"/>
    <property type="match status" value="1"/>
</dbReference>
<dbReference type="Pfam" id="PF00082">
    <property type="entry name" value="Peptidase_S8"/>
    <property type="match status" value="1"/>
</dbReference>
<evidence type="ECO:0000256" key="11">
    <source>
        <dbReference type="PROSITE-ProRule" id="PRU01240"/>
    </source>
</evidence>
<dbReference type="CDD" id="cd02120">
    <property type="entry name" value="PA_subtilisin_like"/>
    <property type="match status" value="1"/>
</dbReference>
<evidence type="ECO:0000259" key="14">
    <source>
        <dbReference type="Pfam" id="PF05922"/>
    </source>
</evidence>
<evidence type="ECO:0000256" key="8">
    <source>
        <dbReference type="ARBA" id="ARBA00022801"/>
    </source>
</evidence>
<keyword evidence="6 11" id="KW-0645">Protease</keyword>
<dbReference type="InterPro" id="IPR041469">
    <property type="entry name" value="Subtilisin-like_FN3"/>
</dbReference>
<dbReference type="AlphaFoldDB" id="A0A199U9T9"/>
<keyword evidence="9 11" id="KW-0720">Serine protease</keyword>
<dbReference type="Gene3D" id="2.60.40.2310">
    <property type="match status" value="1"/>
</dbReference>
<dbReference type="InterPro" id="IPR000209">
    <property type="entry name" value="Peptidase_S8/S53_dom"/>
</dbReference>
<evidence type="ECO:0000256" key="4">
    <source>
        <dbReference type="ARBA" id="ARBA00022523"/>
    </source>
</evidence>
<keyword evidence="4" id="KW-0052">Apoplast</keyword>
<evidence type="ECO:0000259" key="13">
    <source>
        <dbReference type="Pfam" id="PF02225"/>
    </source>
</evidence>
<comment type="function">
    <text evidence="1">Required for arbuscular mycorrhiza (AM) development during AM symbiosis with AM fungi (e.g. Glomeromycota intraradices).</text>
</comment>